<keyword evidence="10" id="KW-1185">Reference proteome</keyword>
<comment type="subcellular location">
    <subcellularLocation>
        <location evidence="1 7">Cell membrane</location>
        <topology evidence="1 7">Multi-pass membrane protein</topology>
    </subcellularLocation>
</comment>
<dbReference type="EMBL" id="CP041694">
    <property type="protein sequence ID" value="QDP77092.1"/>
    <property type="molecule type" value="Genomic_DNA"/>
</dbReference>
<dbReference type="SUPFAM" id="SSF161098">
    <property type="entry name" value="MetI-like"/>
    <property type="match status" value="1"/>
</dbReference>
<keyword evidence="3" id="KW-1003">Cell membrane</keyword>
<feature type="transmembrane region" description="Helical" evidence="7">
    <location>
        <begin position="118"/>
        <end position="138"/>
    </location>
</feature>
<feature type="transmembrane region" description="Helical" evidence="7">
    <location>
        <begin position="84"/>
        <end position="106"/>
    </location>
</feature>
<keyword evidence="2 7" id="KW-0813">Transport</keyword>
<feature type="transmembrane region" description="Helical" evidence="7">
    <location>
        <begin position="218"/>
        <end position="239"/>
    </location>
</feature>
<sequence>MINTSFLPTNLIRGTDLHFFPTPDVFTLNNYVNVWTDDRRAPLPPAMVNSITVTLITLVVSMILGFLASLAITRFSFKGRKSFIVALLVIQMIPGEAMMISIFRIIDGWQMLNTITGLAFVYISAVLPFTIWTLRGFVQGVPAELEEAAMIDGCSRPKAFWKVTFPLLAPGLVATGVFAFIQAWNEFLMALIIMSRPESMTLPVWLRTFQQATMATNWGALMAGSVIVAIPVVIFFVIVQGRMTGGLVSGAVKG</sequence>
<evidence type="ECO:0000256" key="2">
    <source>
        <dbReference type="ARBA" id="ARBA00022448"/>
    </source>
</evidence>
<keyword evidence="4 7" id="KW-0812">Transmembrane</keyword>
<dbReference type="Pfam" id="PF00528">
    <property type="entry name" value="BPD_transp_1"/>
    <property type="match status" value="1"/>
</dbReference>
<reference evidence="9 10" key="1">
    <citation type="submission" date="2019-07" db="EMBL/GenBank/DDBJ databases">
        <title>Complete Genome Sequence and Methylome Analysis of Arthrobacter luteus NEB113.</title>
        <authorList>
            <person name="Fomenkov A."/>
            <person name="Anton B.P."/>
            <person name="Vincze T."/>
            <person name="Roberts R.J."/>
        </authorList>
    </citation>
    <scope>NUCLEOTIDE SEQUENCE [LARGE SCALE GENOMIC DNA]</scope>
    <source>
        <strain evidence="9 10">NEB113</strain>
    </source>
</reference>
<evidence type="ECO:0000256" key="6">
    <source>
        <dbReference type="ARBA" id="ARBA00023136"/>
    </source>
</evidence>
<organism evidence="9 10">
    <name type="scientific">Cellulosimicrobium cellulans</name>
    <name type="common">Arthrobacter luteus</name>
    <dbReference type="NCBI Taxonomy" id="1710"/>
    <lineage>
        <taxon>Bacteria</taxon>
        <taxon>Bacillati</taxon>
        <taxon>Actinomycetota</taxon>
        <taxon>Actinomycetes</taxon>
        <taxon>Micrococcales</taxon>
        <taxon>Promicromonosporaceae</taxon>
        <taxon>Cellulosimicrobium</taxon>
    </lineage>
</organism>
<dbReference type="PANTHER" id="PTHR32243">
    <property type="entry name" value="MALTOSE TRANSPORT SYSTEM PERMEASE-RELATED"/>
    <property type="match status" value="1"/>
</dbReference>
<keyword evidence="5 7" id="KW-1133">Transmembrane helix</keyword>
<keyword evidence="6 7" id="KW-0472">Membrane</keyword>
<feature type="domain" description="ABC transmembrane type-1" evidence="8">
    <location>
        <begin position="47"/>
        <end position="239"/>
    </location>
</feature>
<gene>
    <name evidence="9" type="ORF">FOG94_09120</name>
</gene>
<dbReference type="InterPro" id="IPR050901">
    <property type="entry name" value="BP-dep_ABC_trans_perm"/>
</dbReference>
<feature type="transmembrane region" description="Helical" evidence="7">
    <location>
        <begin position="51"/>
        <end position="72"/>
    </location>
</feature>
<dbReference type="Proteomes" id="UP000319068">
    <property type="component" value="Chromosome"/>
</dbReference>
<dbReference type="InterPro" id="IPR035906">
    <property type="entry name" value="MetI-like_sf"/>
</dbReference>
<evidence type="ECO:0000313" key="10">
    <source>
        <dbReference type="Proteomes" id="UP000319068"/>
    </source>
</evidence>
<evidence type="ECO:0000256" key="3">
    <source>
        <dbReference type="ARBA" id="ARBA00022475"/>
    </source>
</evidence>
<evidence type="ECO:0000256" key="4">
    <source>
        <dbReference type="ARBA" id="ARBA00022692"/>
    </source>
</evidence>
<evidence type="ECO:0000259" key="8">
    <source>
        <dbReference type="PROSITE" id="PS50928"/>
    </source>
</evidence>
<accession>A0ABX5XFR1</accession>
<comment type="similarity">
    <text evidence="7">Belongs to the binding-protein-dependent transport system permease family.</text>
</comment>
<name>A0ABX5XFR1_CELCE</name>
<dbReference type="PROSITE" id="PS50928">
    <property type="entry name" value="ABC_TM1"/>
    <property type="match status" value="1"/>
</dbReference>
<proteinExistence type="inferred from homology"/>
<dbReference type="CDD" id="cd06261">
    <property type="entry name" value="TM_PBP2"/>
    <property type="match status" value="1"/>
</dbReference>
<evidence type="ECO:0000256" key="7">
    <source>
        <dbReference type="RuleBase" id="RU363032"/>
    </source>
</evidence>
<evidence type="ECO:0000256" key="1">
    <source>
        <dbReference type="ARBA" id="ARBA00004651"/>
    </source>
</evidence>
<feature type="transmembrane region" description="Helical" evidence="7">
    <location>
        <begin position="159"/>
        <end position="181"/>
    </location>
</feature>
<evidence type="ECO:0000313" key="9">
    <source>
        <dbReference type="EMBL" id="QDP77092.1"/>
    </source>
</evidence>
<dbReference type="InterPro" id="IPR000515">
    <property type="entry name" value="MetI-like"/>
</dbReference>
<dbReference type="Gene3D" id="1.10.3720.10">
    <property type="entry name" value="MetI-like"/>
    <property type="match status" value="1"/>
</dbReference>
<dbReference type="PANTHER" id="PTHR32243:SF18">
    <property type="entry name" value="INNER MEMBRANE ABC TRANSPORTER PERMEASE PROTEIN YCJP"/>
    <property type="match status" value="1"/>
</dbReference>
<evidence type="ECO:0000256" key="5">
    <source>
        <dbReference type="ARBA" id="ARBA00022989"/>
    </source>
</evidence>
<protein>
    <submittedName>
        <fullName evidence="9">Carbohydrate ABC transporter permease</fullName>
    </submittedName>
</protein>